<name>A0A2Z3GWY2_9BACT</name>
<organism evidence="1 2">
    <name type="scientific">Gemmata obscuriglobus</name>
    <dbReference type="NCBI Taxonomy" id="114"/>
    <lineage>
        <taxon>Bacteria</taxon>
        <taxon>Pseudomonadati</taxon>
        <taxon>Planctomycetota</taxon>
        <taxon>Planctomycetia</taxon>
        <taxon>Gemmatales</taxon>
        <taxon>Gemmataceae</taxon>
        <taxon>Gemmata</taxon>
    </lineage>
</organism>
<evidence type="ECO:0000313" key="2">
    <source>
        <dbReference type="Proteomes" id="UP000245802"/>
    </source>
</evidence>
<evidence type="ECO:0000313" key="1">
    <source>
        <dbReference type="EMBL" id="AWM37868.1"/>
    </source>
</evidence>
<sequence>MKDTNKAISYDQISGESEYTFDPGRFALPVAELPPTDPQELANWSPVVMVQAYAPQMKRTSRFYEKKTGTPPQIPTPKDAGAFQILSGTLVFDAPKAHANGTKFDWGVAGEYTFIQAVRVDPKDGFLLNGLPIELETQRQNAIQYGQGAAPSAGPVVQAGQDAKVGYAQAQYISFSDPRYAYNTPTYFPGQFLNDDLLNGT</sequence>
<dbReference type="KEGG" id="gog:C1280_13250"/>
<keyword evidence="2" id="KW-1185">Reference proteome</keyword>
<dbReference type="EMBL" id="CP025958">
    <property type="protein sequence ID" value="AWM37868.1"/>
    <property type="molecule type" value="Genomic_DNA"/>
</dbReference>
<dbReference type="AlphaFoldDB" id="A0A2Z3GWY2"/>
<proteinExistence type="predicted"/>
<dbReference type="Proteomes" id="UP000245802">
    <property type="component" value="Chromosome"/>
</dbReference>
<dbReference type="RefSeq" id="WP_010043819.1">
    <property type="nucleotide sequence ID" value="NZ_CP025958.1"/>
</dbReference>
<gene>
    <name evidence="1" type="ORF">C1280_13250</name>
</gene>
<accession>A0A2Z3GWY2</accession>
<reference evidence="1 2" key="1">
    <citation type="submission" date="2018-01" db="EMBL/GenBank/DDBJ databases">
        <title>G. obscuriglobus.</title>
        <authorList>
            <person name="Franke J."/>
            <person name="Blomberg W."/>
            <person name="Selmecki A."/>
        </authorList>
    </citation>
    <scope>NUCLEOTIDE SEQUENCE [LARGE SCALE GENOMIC DNA]</scope>
    <source>
        <strain evidence="1 2">DSM 5831</strain>
    </source>
</reference>
<protein>
    <submittedName>
        <fullName evidence="1">Uncharacterized protein</fullName>
    </submittedName>
</protein>